<dbReference type="PANTHER" id="PTHR11760:SF19">
    <property type="entry name" value="SMALL RIBOSOMAL SUBUNIT PROTEIN US3C"/>
    <property type="match status" value="1"/>
</dbReference>
<geneLocation type="chloroplast" evidence="9"/>
<evidence type="ECO:0000313" key="9">
    <source>
        <dbReference type="EMBL" id="QPM99310.1"/>
    </source>
</evidence>
<evidence type="ECO:0000256" key="3">
    <source>
        <dbReference type="ARBA" id="ARBA00023274"/>
    </source>
</evidence>
<dbReference type="InterPro" id="IPR057258">
    <property type="entry name" value="Ribosomal_uS3"/>
</dbReference>
<evidence type="ECO:0000256" key="7">
    <source>
        <dbReference type="RuleBase" id="RU003626"/>
    </source>
</evidence>
<gene>
    <name evidence="5 9" type="primary">rps3</name>
</gene>
<dbReference type="GO" id="GO:0006412">
    <property type="term" value="P:translation"/>
    <property type="evidence" value="ECO:0007669"/>
    <property type="project" value="UniProtKB-UniRule"/>
</dbReference>
<dbReference type="PROSITE" id="PS00548">
    <property type="entry name" value="RIBOSOMAL_S3"/>
    <property type="match status" value="1"/>
</dbReference>
<comment type="similarity">
    <text evidence="1 5 6">Belongs to the universal ribosomal protein uS3 family.</text>
</comment>
<accession>A0A7T1FUS2</accession>
<dbReference type="GeneID" id="65316636"/>
<dbReference type="NCBIfam" id="TIGR01009">
    <property type="entry name" value="rpsC_bact"/>
    <property type="match status" value="1"/>
</dbReference>
<name>A0A7T1FUS2_9STRA</name>
<keyword evidence="7 9" id="KW-0934">Plastid</keyword>
<sequence>MGQKVNPLGFRLSTKKYNNKIWFKNFTEYSFFIKEETLIYKYLKEKNKILNINKIKFKRNTIKKILIIFIYSIFPFLIENKNYLKRLNTYLLKFLKTKTIILIKNIKVKSPFTKANLLANAIAQQIKNRVSFQRILQIFIIKKNLEKILGIKIQLAGRLNGAEKAKTEWYRKGRIPLQTLFANIEYSQQMVKTKYGIIGIKIWLFKKNL</sequence>
<keyword evidence="7 9" id="KW-0150">Chloroplast</keyword>
<dbReference type="GO" id="GO:0003723">
    <property type="term" value="F:RNA binding"/>
    <property type="evidence" value="ECO:0007669"/>
    <property type="project" value="InterPro"/>
</dbReference>
<dbReference type="InterPro" id="IPR018280">
    <property type="entry name" value="Ribosomal_uS3_CS"/>
</dbReference>
<dbReference type="EMBL" id="MT909785">
    <property type="protein sequence ID" value="QPM99310.1"/>
    <property type="molecule type" value="Genomic_DNA"/>
</dbReference>
<dbReference type="InterPro" id="IPR036419">
    <property type="entry name" value="Ribosomal_S3_C_sf"/>
</dbReference>
<feature type="domain" description="Small ribosomal subunit protein uS3 C-terminal" evidence="8">
    <location>
        <begin position="122"/>
        <end position="203"/>
    </location>
</feature>
<dbReference type="Gene3D" id="3.30.300.20">
    <property type="match status" value="1"/>
</dbReference>
<dbReference type="RefSeq" id="YP_010117081.1">
    <property type="nucleotide sequence ID" value="NC_056103.1"/>
</dbReference>
<dbReference type="HAMAP" id="MF_01309_B">
    <property type="entry name" value="Ribosomal_uS3_B"/>
    <property type="match status" value="1"/>
</dbReference>
<evidence type="ECO:0000256" key="1">
    <source>
        <dbReference type="ARBA" id="ARBA00010761"/>
    </source>
</evidence>
<reference evidence="9" key="1">
    <citation type="journal article" date="2021" name="Front. Plant Sci.">
        <title>Highly Reduced Plastid Genomes of the Non-photosynthetic Dictyochophyceans Pteridomonas spp. (Ochrophyta, SAR) Are Retained for tRNA-Glu-Based Organellar Heme Biosynthesis.</title>
        <authorList>
            <person name="Kayama M."/>
            <person name="Maciszewski K."/>
            <person name="Yabuki A."/>
            <person name="Miyashita H."/>
            <person name="Karnkowska A."/>
            <person name="Kamikawa R."/>
        </authorList>
    </citation>
    <scope>NUCLEOTIDE SEQUENCE</scope>
    <source>
        <strain evidence="9">NY0221</strain>
    </source>
</reference>
<comment type="subcellular location">
    <subcellularLocation>
        <location evidence="5 7">Plastid</location>
        <location evidence="5 7">Chloroplast</location>
    </subcellularLocation>
</comment>
<dbReference type="InterPro" id="IPR005704">
    <property type="entry name" value="Ribosomal_uS3_bac-typ"/>
</dbReference>
<evidence type="ECO:0000256" key="6">
    <source>
        <dbReference type="RuleBase" id="RU003624"/>
    </source>
</evidence>
<dbReference type="Pfam" id="PF00189">
    <property type="entry name" value="Ribosomal_S3_C"/>
    <property type="match status" value="1"/>
</dbReference>
<dbReference type="InterPro" id="IPR001351">
    <property type="entry name" value="Ribosomal_uS3_C"/>
</dbReference>
<keyword evidence="2 5" id="KW-0689">Ribosomal protein</keyword>
<evidence type="ECO:0000256" key="2">
    <source>
        <dbReference type="ARBA" id="ARBA00022980"/>
    </source>
</evidence>
<protein>
    <recommendedName>
        <fullName evidence="4 5">Small ribosomal subunit protein uS3c</fullName>
    </recommendedName>
</protein>
<dbReference type="Gene3D" id="3.30.1140.32">
    <property type="entry name" value="Ribosomal protein S3, C-terminal domain"/>
    <property type="match status" value="1"/>
</dbReference>
<dbReference type="AlphaFoldDB" id="A0A7T1FUS2"/>
<evidence type="ECO:0000256" key="4">
    <source>
        <dbReference type="ARBA" id="ARBA00035154"/>
    </source>
</evidence>
<organism evidence="9">
    <name type="scientific">Pteridomonas danica</name>
    <dbReference type="NCBI Taxonomy" id="38822"/>
    <lineage>
        <taxon>Eukaryota</taxon>
        <taxon>Sar</taxon>
        <taxon>Stramenopiles</taxon>
        <taxon>Ochrophyta</taxon>
        <taxon>Dictyochophyceae</taxon>
        <taxon>Pedinellales</taxon>
        <taxon>Pteridomonas</taxon>
    </lineage>
</organism>
<dbReference type="InterPro" id="IPR009019">
    <property type="entry name" value="KH_sf_prok-type"/>
</dbReference>
<dbReference type="PANTHER" id="PTHR11760">
    <property type="entry name" value="30S/40S RIBOSOMAL PROTEIN S3"/>
    <property type="match status" value="1"/>
</dbReference>
<dbReference type="GO" id="GO:0003735">
    <property type="term" value="F:structural constituent of ribosome"/>
    <property type="evidence" value="ECO:0007669"/>
    <property type="project" value="InterPro"/>
</dbReference>
<dbReference type="InterPro" id="IPR015946">
    <property type="entry name" value="KH_dom-like_a/b"/>
</dbReference>
<evidence type="ECO:0000259" key="8">
    <source>
        <dbReference type="Pfam" id="PF00189"/>
    </source>
</evidence>
<comment type="subunit">
    <text evidence="5 7">Part of the 30S ribosomal subunit.</text>
</comment>
<keyword evidence="3 5" id="KW-0687">Ribonucleoprotein</keyword>
<dbReference type="SUPFAM" id="SSF54814">
    <property type="entry name" value="Prokaryotic type KH domain (KH-domain type II)"/>
    <property type="match status" value="1"/>
</dbReference>
<evidence type="ECO:0000256" key="5">
    <source>
        <dbReference type="HAMAP-Rule" id="MF_01309"/>
    </source>
</evidence>
<proteinExistence type="inferred from homology"/>
<dbReference type="GO" id="GO:0022627">
    <property type="term" value="C:cytosolic small ribosomal subunit"/>
    <property type="evidence" value="ECO:0007669"/>
    <property type="project" value="TreeGrafter"/>
</dbReference>
<dbReference type="SUPFAM" id="SSF54821">
    <property type="entry name" value="Ribosomal protein S3 C-terminal domain"/>
    <property type="match status" value="1"/>
</dbReference>
<dbReference type="GO" id="GO:0009507">
    <property type="term" value="C:chloroplast"/>
    <property type="evidence" value="ECO:0007669"/>
    <property type="project" value="UniProtKB-SubCell"/>
</dbReference>